<gene>
    <name evidence="1" type="ORF">N7603_01975</name>
</gene>
<reference evidence="2" key="1">
    <citation type="submission" date="2023-07" db="EMBL/GenBank/DDBJ databases">
        <title>Novel Mycoplasma species identified in domestic and wild animals.</title>
        <authorList>
            <person name="Volokhov D.V."/>
            <person name="Furtak V.A."/>
            <person name="Zagorodnyaya T.A."/>
        </authorList>
    </citation>
    <scope>NUCLEOTIDE SEQUENCE [LARGE SCALE GENOMIC DNA]</scope>
    <source>
        <strain evidence="2">92-19</strain>
    </source>
</reference>
<comment type="caution">
    <text evidence="1">The sequence shown here is derived from an EMBL/GenBank/DDBJ whole genome shotgun (WGS) entry which is preliminary data.</text>
</comment>
<keyword evidence="2" id="KW-1185">Reference proteome</keyword>
<evidence type="ECO:0008006" key="3">
    <source>
        <dbReference type="Google" id="ProtNLM"/>
    </source>
</evidence>
<accession>A0ABT2PXJ1</accession>
<sequence>MGMLELVFKSKFSLKYYGTNDIATGWHITTLLDNENMFKEYLTLSDYQIESEDNLRDYLTLSTICEYHEIVSQLKNDSDKPRLKEIIDLSKETLNKYEQPLNQIYDLINKSYHSLLIKDNDDFNRHEFYDIVLDYIYKQHDRVKRDVFLFIENEHWGYIINNFNNCLSYYKQHTNELDNLLQKIFFEEEKHPYSNLIELFSNYKIHFFQEVFKKYVNILCDKALSLLKSMNEDNYINVYAYSEDIIKLAKQYDLRKRLSDFDRLKPIIDKNYSAYMKKHGKVFEQKIPIKEVIDKLRDELNSQRVASNITILGLTHTRLKKAFGYEASINTVFDLPKSIIMDSIRHIGLESNSIFTPSVQNQIRWMFGFHDHILGVIINDKDLSNVLYNVTSKVLEMICKEYSLDYLDLNNELNGIIDSIVYLFSIDDNYPYYRTFCFGLSQNICSYIEKILRKVFMEKYDKEVLYIPESQVTLGKLLDSEPIINIFGKRLTSIIRYELHFIEENENGVRKIIGMNLRNKLMHNNDIDYVNEIHMGLVTHLFHLLLTIIHQLETTIIKFDDE</sequence>
<evidence type="ECO:0000313" key="2">
    <source>
        <dbReference type="Proteomes" id="UP001209076"/>
    </source>
</evidence>
<dbReference type="EMBL" id="JAOEGN010000003">
    <property type="protein sequence ID" value="MCU0104422.1"/>
    <property type="molecule type" value="Genomic_DNA"/>
</dbReference>
<name>A0ABT2PXJ1_9MOLU</name>
<proteinExistence type="predicted"/>
<evidence type="ECO:0000313" key="1">
    <source>
        <dbReference type="EMBL" id="MCU0104422.1"/>
    </source>
</evidence>
<organism evidence="1 2">
    <name type="scientific">Paracholeplasma vituli</name>
    <dbReference type="NCBI Taxonomy" id="69473"/>
    <lineage>
        <taxon>Bacteria</taxon>
        <taxon>Bacillati</taxon>
        <taxon>Mycoplasmatota</taxon>
        <taxon>Mollicutes</taxon>
        <taxon>Acholeplasmatales</taxon>
        <taxon>Acholeplasmataceae</taxon>
        <taxon>Paracholeplasma</taxon>
    </lineage>
</organism>
<dbReference type="RefSeq" id="WP_262095655.1">
    <property type="nucleotide sequence ID" value="NZ_JAOEGN010000003.1"/>
</dbReference>
<dbReference type="Proteomes" id="UP001209076">
    <property type="component" value="Unassembled WGS sequence"/>
</dbReference>
<protein>
    <recommendedName>
        <fullName evidence="3">DUF4209 domain-containing protein</fullName>
    </recommendedName>
</protein>